<dbReference type="PANTHER" id="PTHR11986:SF79">
    <property type="entry name" value="ACETYLORNITHINE AMINOTRANSFERASE, MITOCHONDRIAL"/>
    <property type="match status" value="1"/>
</dbReference>
<dbReference type="GO" id="GO:0003992">
    <property type="term" value="F:N2-acetyl-L-ornithine:2-oxoglutarate 5-aminotransferase activity"/>
    <property type="evidence" value="ECO:0007669"/>
    <property type="project" value="UniProtKB-UniRule"/>
</dbReference>
<feature type="binding site" evidence="5">
    <location>
        <begin position="203"/>
        <end position="206"/>
    </location>
    <ligand>
        <name>pyridoxal 5'-phosphate</name>
        <dbReference type="ChEBI" id="CHEBI:597326"/>
    </ligand>
</feature>
<comment type="similarity">
    <text evidence="5">Belongs to the class-III pyridoxal-phosphate-dependent aminotransferase family. ArgD subfamily.</text>
</comment>
<evidence type="ECO:0000256" key="5">
    <source>
        <dbReference type="HAMAP-Rule" id="MF_01107"/>
    </source>
</evidence>
<dbReference type="InterPro" id="IPR049704">
    <property type="entry name" value="Aminotrans_3_PPA_site"/>
</dbReference>
<reference evidence="6" key="1">
    <citation type="submission" date="2020-12" db="EMBL/GenBank/DDBJ databases">
        <title>Genomic characterization of non-nitrogen-fixing Frankia strains.</title>
        <authorList>
            <person name="Carlos-Shanley C."/>
            <person name="Guerra T."/>
            <person name="Hahn D."/>
        </authorList>
    </citation>
    <scope>NUCLEOTIDE SEQUENCE</scope>
    <source>
        <strain evidence="6">CN6</strain>
    </source>
</reference>
<dbReference type="GO" id="GO:0042802">
    <property type="term" value="F:identical protein binding"/>
    <property type="evidence" value="ECO:0007669"/>
    <property type="project" value="TreeGrafter"/>
</dbReference>
<feature type="binding site" evidence="5">
    <location>
        <position position="121"/>
    </location>
    <ligand>
        <name>N(2)-acetyl-L-ornithine</name>
        <dbReference type="ChEBI" id="CHEBI:57805"/>
    </ligand>
</feature>
<comment type="catalytic activity">
    <reaction evidence="5">
        <text>N(2)-acetyl-L-ornithine + 2-oxoglutarate = N-acetyl-L-glutamate 5-semialdehyde + L-glutamate</text>
        <dbReference type="Rhea" id="RHEA:18049"/>
        <dbReference type="ChEBI" id="CHEBI:16810"/>
        <dbReference type="ChEBI" id="CHEBI:29123"/>
        <dbReference type="ChEBI" id="CHEBI:29985"/>
        <dbReference type="ChEBI" id="CHEBI:57805"/>
        <dbReference type="EC" id="2.6.1.11"/>
    </reaction>
</comment>
<dbReference type="PROSITE" id="PS00600">
    <property type="entry name" value="AA_TRANSFER_CLASS_3"/>
    <property type="match status" value="1"/>
</dbReference>
<dbReference type="HAMAP" id="MF_01107">
    <property type="entry name" value="ArgD_aminotrans_3"/>
    <property type="match status" value="1"/>
</dbReference>
<dbReference type="GO" id="GO:0006526">
    <property type="term" value="P:L-arginine biosynthetic process"/>
    <property type="evidence" value="ECO:0007669"/>
    <property type="project" value="UniProtKB-UniRule"/>
</dbReference>
<dbReference type="NCBIfam" id="NF002874">
    <property type="entry name" value="PRK03244.1"/>
    <property type="match status" value="1"/>
</dbReference>
<accession>A0A937RAX7</accession>
<dbReference type="Pfam" id="PF00202">
    <property type="entry name" value="Aminotran_3"/>
    <property type="match status" value="1"/>
</dbReference>
<keyword evidence="5" id="KW-0055">Arginine biosynthesis</keyword>
<dbReference type="InterPro" id="IPR004636">
    <property type="entry name" value="AcOrn/SuccOrn_fam"/>
</dbReference>
<comment type="pathway">
    <text evidence="5">Amino-acid biosynthesis; L-arginine biosynthesis; N(2)-acetyl-L-ornithine from L-glutamate: step 4/4.</text>
</comment>
<dbReference type="InterPro" id="IPR015421">
    <property type="entry name" value="PyrdxlP-dep_Trfase_major"/>
</dbReference>
<keyword evidence="4 5" id="KW-0663">Pyridoxal phosphate</keyword>
<organism evidence="6 7">
    <name type="scientific">Frankia nepalensis</name>
    <dbReference type="NCBI Taxonomy" id="1836974"/>
    <lineage>
        <taxon>Bacteria</taxon>
        <taxon>Bacillati</taxon>
        <taxon>Actinomycetota</taxon>
        <taxon>Actinomycetes</taxon>
        <taxon>Frankiales</taxon>
        <taxon>Frankiaceae</taxon>
        <taxon>Frankia</taxon>
    </lineage>
</organism>
<dbReference type="FunFam" id="3.40.640.10:FF:000004">
    <property type="entry name" value="Acetylornithine aminotransferase"/>
    <property type="match status" value="1"/>
</dbReference>
<comment type="subunit">
    <text evidence="5">Homodimer.</text>
</comment>
<proteinExistence type="inferred from homology"/>
<keyword evidence="3 5" id="KW-0808">Transferase</keyword>
<dbReference type="EMBL" id="JAEACQ010000131">
    <property type="protein sequence ID" value="MBL7626397.1"/>
    <property type="molecule type" value="Genomic_DNA"/>
</dbReference>
<dbReference type="EC" id="2.6.1.11" evidence="5"/>
<evidence type="ECO:0000256" key="1">
    <source>
        <dbReference type="ARBA" id="ARBA00022576"/>
    </source>
</evidence>
<dbReference type="PANTHER" id="PTHR11986">
    <property type="entry name" value="AMINOTRANSFERASE CLASS III"/>
    <property type="match status" value="1"/>
</dbReference>
<sequence>MGTYGRPAVALARGAGSRVWDVDGKEYLDLLAGIAVSALGHAHPAVRDAVTAQLSQLGHTSNLYVNEPQVLLAERLVGLLGVDARIFFANSGAEANECAIKITRKTGRTELIATEGSFHGRTLGALSITGQPGKRAPFEPLLPGVTFVPYGDVSALKAAISERTAGVFLEPTLGEAGIIPPPPGYLAAARALCDETGALLVLDEVQSGIGRTGAWFAHQTEGVLPDVLTLAKGLGGGLPIGACVGIGAAGRLLGPGEHGSTFGGGPVVCAAALAVLDTIESEGLLASATRVGERLADGIRAAAASGVPGIAGVRGVGLWLAIELSTGSEAAEAPVTAAAFETAARAAGFLVNGIAPATVRLAPPLVLTDADADAFVAALPGIAAAAVAAGAEAGGPATPGRRVSS</sequence>
<gene>
    <name evidence="5" type="primary">argD</name>
    <name evidence="6" type="ORF">I7412_04260</name>
</gene>
<keyword evidence="1 5" id="KW-0032">Aminotransferase</keyword>
<evidence type="ECO:0000256" key="2">
    <source>
        <dbReference type="ARBA" id="ARBA00022605"/>
    </source>
</evidence>
<dbReference type="InterPro" id="IPR015422">
    <property type="entry name" value="PyrdxlP-dep_Trfase_small"/>
</dbReference>
<evidence type="ECO:0000313" key="6">
    <source>
        <dbReference type="EMBL" id="MBL7626397.1"/>
    </source>
</evidence>
<feature type="binding site" evidence="5">
    <location>
        <position position="118"/>
    </location>
    <ligand>
        <name>pyridoxal 5'-phosphate</name>
        <dbReference type="ChEBI" id="CHEBI:597326"/>
    </ligand>
</feature>
<keyword evidence="2 5" id="KW-0028">Amino-acid biosynthesis</keyword>
<feature type="binding site" evidence="5">
    <location>
        <begin position="92"/>
        <end position="93"/>
    </location>
    <ligand>
        <name>pyridoxal 5'-phosphate</name>
        <dbReference type="ChEBI" id="CHEBI:597326"/>
    </ligand>
</feature>
<dbReference type="GO" id="GO:0030170">
    <property type="term" value="F:pyridoxal phosphate binding"/>
    <property type="evidence" value="ECO:0007669"/>
    <property type="project" value="InterPro"/>
</dbReference>
<dbReference type="CDD" id="cd00610">
    <property type="entry name" value="OAT_like"/>
    <property type="match status" value="1"/>
</dbReference>
<comment type="miscellaneous">
    <text evidence="5">May also have succinyldiaminopimelate aminotransferase activity, thus carrying out the corresponding step in lysine biosynthesis.</text>
</comment>
<evidence type="ECO:0000256" key="4">
    <source>
        <dbReference type="ARBA" id="ARBA00022898"/>
    </source>
</evidence>
<comment type="cofactor">
    <cofactor evidence="5">
        <name>pyridoxal 5'-phosphate</name>
        <dbReference type="ChEBI" id="CHEBI:597326"/>
    </cofactor>
    <text evidence="5">Binds 1 pyridoxal phosphate per subunit.</text>
</comment>
<evidence type="ECO:0000313" key="7">
    <source>
        <dbReference type="Proteomes" id="UP000604475"/>
    </source>
</evidence>
<name>A0A937RAX7_9ACTN</name>
<evidence type="ECO:0000256" key="3">
    <source>
        <dbReference type="ARBA" id="ARBA00022679"/>
    </source>
</evidence>
<dbReference type="NCBIfam" id="TIGR00707">
    <property type="entry name" value="argD"/>
    <property type="match status" value="1"/>
</dbReference>
<dbReference type="InterPro" id="IPR050103">
    <property type="entry name" value="Class-III_PLP-dep_AT"/>
</dbReference>
<feature type="modified residue" description="N6-(pyridoxal phosphate)lysine" evidence="5">
    <location>
        <position position="232"/>
    </location>
</feature>
<comment type="caution">
    <text evidence="6">The sequence shown here is derived from an EMBL/GenBank/DDBJ whole genome shotgun (WGS) entry which is preliminary data.</text>
</comment>
<dbReference type="AlphaFoldDB" id="A0A937RAX7"/>
<dbReference type="InterPro" id="IPR015424">
    <property type="entry name" value="PyrdxlP-dep_Trfase"/>
</dbReference>
<dbReference type="GO" id="GO:0005737">
    <property type="term" value="C:cytoplasm"/>
    <property type="evidence" value="ECO:0007669"/>
    <property type="project" value="UniProtKB-SubCell"/>
</dbReference>
<dbReference type="Gene3D" id="3.90.1150.10">
    <property type="entry name" value="Aspartate Aminotransferase, domain 1"/>
    <property type="match status" value="1"/>
</dbReference>
<dbReference type="InterPro" id="IPR005814">
    <property type="entry name" value="Aminotrans_3"/>
</dbReference>
<keyword evidence="5" id="KW-0963">Cytoplasm</keyword>
<feature type="binding site" evidence="5">
    <location>
        <position position="260"/>
    </location>
    <ligand>
        <name>N(2)-acetyl-L-ornithine</name>
        <dbReference type="ChEBI" id="CHEBI:57805"/>
    </ligand>
</feature>
<comment type="subcellular location">
    <subcellularLocation>
        <location evidence="5">Cytoplasm</location>
    </subcellularLocation>
</comment>
<dbReference type="Gene3D" id="3.40.640.10">
    <property type="entry name" value="Type I PLP-dependent aspartate aminotransferase-like (Major domain)"/>
    <property type="match status" value="1"/>
</dbReference>
<feature type="binding site" evidence="5">
    <location>
        <position position="261"/>
    </location>
    <ligand>
        <name>pyridoxal 5'-phosphate</name>
        <dbReference type="ChEBI" id="CHEBI:597326"/>
    </ligand>
</feature>
<protein>
    <recommendedName>
        <fullName evidence="5">Acetylornithine aminotransferase</fullName>
        <shortName evidence="5">ACOAT</shortName>
        <ecNumber evidence="5">2.6.1.11</ecNumber>
    </recommendedName>
</protein>
<keyword evidence="7" id="KW-1185">Reference proteome</keyword>
<dbReference type="PIRSF" id="PIRSF000521">
    <property type="entry name" value="Transaminase_4ab_Lys_Orn"/>
    <property type="match status" value="1"/>
</dbReference>
<dbReference type="SUPFAM" id="SSF53383">
    <property type="entry name" value="PLP-dependent transferases"/>
    <property type="match status" value="1"/>
</dbReference>
<dbReference type="Proteomes" id="UP000604475">
    <property type="component" value="Unassembled WGS sequence"/>
</dbReference>